<evidence type="ECO:0000256" key="8">
    <source>
        <dbReference type="ARBA" id="ARBA00047343"/>
    </source>
</evidence>
<dbReference type="Proteomes" id="UP001254564">
    <property type="component" value="Unassembled WGS sequence"/>
</dbReference>
<keyword evidence="4 13" id="KW-0808">Transferase</keyword>
<dbReference type="Pfam" id="PF22640">
    <property type="entry name" value="ManC_GMP_beta-helix"/>
    <property type="match status" value="1"/>
</dbReference>
<dbReference type="InterPro" id="IPR001538">
    <property type="entry name" value="Man6P_isomerase-2_C"/>
</dbReference>
<keyword evidence="5 13" id="KW-0548">Nucleotidyltransferase</keyword>
<evidence type="ECO:0000256" key="4">
    <source>
        <dbReference type="ARBA" id="ARBA00022679"/>
    </source>
</evidence>
<keyword evidence="7" id="KW-0342">GTP-binding</keyword>
<proteinExistence type="inferred from homology"/>
<dbReference type="InterPro" id="IPR005835">
    <property type="entry name" value="NTP_transferase_dom"/>
</dbReference>
<comment type="pathway">
    <text evidence="1">Nucleotide-sugar biosynthesis; GDP-alpha-D-mannose biosynthesis; GDP-alpha-D-mannose from alpha-D-mannose 1-phosphate (GTP route): step 1/1.</text>
</comment>
<dbReference type="Gene3D" id="3.90.550.10">
    <property type="entry name" value="Spore Coat Polysaccharide Biosynthesis Protein SpsA, Chain A"/>
    <property type="match status" value="1"/>
</dbReference>
<dbReference type="PANTHER" id="PTHR46390:SF1">
    <property type="entry name" value="MANNOSE-1-PHOSPHATE GUANYLYLTRANSFERASE"/>
    <property type="match status" value="1"/>
</dbReference>
<dbReference type="Pfam" id="PF01050">
    <property type="entry name" value="MannoseP_isomer"/>
    <property type="match status" value="1"/>
</dbReference>
<dbReference type="InterPro" id="IPR011051">
    <property type="entry name" value="RmlC_Cupin_sf"/>
</dbReference>
<feature type="domain" description="Mannose-6-phosphate isomerase type II C-terminal" evidence="11">
    <location>
        <begin position="351"/>
        <end position="473"/>
    </location>
</feature>
<dbReference type="GO" id="GO:0004475">
    <property type="term" value="F:mannose-1-phosphate guanylyltransferase (GTP) activity"/>
    <property type="evidence" value="ECO:0007669"/>
    <property type="project" value="UniProtKB-EC"/>
</dbReference>
<dbReference type="CDD" id="cd02509">
    <property type="entry name" value="GDP-M1P_Guanylyltransferase"/>
    <property type="match status" value="1"/>
</dbReference>
<keyword evidence="13" id="KW-0413">Isomerase</keyword>
<dbReference type="RefSeq" id="WP_309655956.1">
    <property type="nucleotide sequence ID" value="NZ_JARWAN010000012.1"/>
</dbReference>
<evidence type="ECO:0000259" key="10">
    <source>
        <dbReference type="Pfam" id="PF00483"/>
    </source>
</evidence>
<dbReference type="EC" id="2.7.7.13" evidence="3"/>
<evidence type="ECO:0000256" key="9">
    <source>
        <dbReference type="RuleBase" id="RU004190"/>
    </source>
</evidence>
<dbReference type="InterPro" id="IPR051161">
    <property type="entry name" value="Mannose-6P_isomerase_type2"/>
</dbReference>
<dbReference type="NCBIfam" id="TIGR01479">
    <property type="entry name" value="GMP_PMI"/>
    <property type="match status" value="1"/>
</dbReference>
<comment type="similarity">
    <text evidence="2 9">Belongs to the mannose-6-phosphate isomerase type 2 family.</text>
</comment>
<comment type="caution">
    <text evidence="13">The sequence shown here is derived from an EMBL/GenBank/DDBJ whole genome shotgun (WGS) entry which is preliminary data.</text>
</comment>
<evidence type="ECO:0000256" key="6">
    <source>
        <dbReference type="ARBA" id="ARBA00022741"/>
    </source>
</evidence>
<accession>A0ABU1H4L8</accession>
<dbReference type="CDD" id="cd02213">
    <property type="entry name" value="cupin_PMI_typeII_C"/>
    <property type="match status" value="1"/>
</dbReference>
<feature type="domain" description="Nucleotidyl transferase" evidence="10">
    <location>
        <begin position="4"/>
        <end position="283"/>
    </location>
</feature>
<dbReference type="SUPFAM" id="SSF53448">
    <property type="entry name" value="Nucleotide-diphospho-sugar transferases"/>
    <property type="match status" value="1"/>
</dbReference>
<evidence type="ECO:0000313" key="14">
    <source>
        <dbReference type="Proteomes" id="UP001254564"/>
    </source>
</evidence>
<evidence type="ECO:0000259" key="12">
    <source>
        <dbReference type="Pfam" id="PF22640"/>
    </source>
</evidence>
<dbReference type="InterPro" id="IPR014710">
    <property type="entry name" value="RmlC-like_jellyroll"/>
</dbReference>
<name>A0ABU1H4L8_9GAMM</name>
<dbReference type="PANTHER" id="PTHR46390">
    <property type="entry name" value="MANNOSE-1-PHOSPHATE GUANYLYLTRANSFERASE"/>
    <property type="match status" value="1"/>
</dbReference>
<reference evidence="13 14" key="1">
    <citation type="submission" date="2023-04" db="EMBL/GenBank/DDBJ databases">
        <title>A long-awaited taxogenomic arrangement of the family Halomonadaceae.</title>
        <authorList>
            <person name="De La Haba R."/>
            <person name="Chuvochina M."/>
            <person name="Wittouck S."/>
            <person name="Arahal D.R."/>
            <person name="Sanchez-Porro C."/>
            <person name="Hugenholtz P."/>
            <person name="Ventosa A."/>
        </authorList>
    </citation>
    <scope>NUCLEOTIDE SEQUENCE [LARGE SCALE GENOMIC DNA]</scope>
    <source>
        <strain evidence="13 14">DSM 21020</strain>
    </source>
</reference>
<evidence type="ECO:0000259" key="11">
    <source>
        <dbReference type="Pfam" id="PF01050"/>
    </source>
</evidence>
<organism evidence="13 14">
    <name type="scientific">Vreelandella vilamensis</name>
    <dbReference type="NCBI Taxonomy" id="531309"/>
    <lineage>
        <taxon>Bacteria</taxon>
        <taxon>Pseudomonadati</taxon>
        <taxon>Pseudomonadota</taxon>
        <taxon>Gammaproteobacteria</taxon>
        <taxon>Oceanospirillales</taxon>
        <taxon>Halomonadaceae</taxon>
        <taxon>Vreelandella</taxon>
    </lineage>
</organism>
<feature type="domain" description="MannoseP isomerase/GMP-like beta-helix" evidence="12">
    <location>
        <begin position="296"/>
        <end position="347"/>
    </location>
</feature>
<keyword evidence="14" id="KW-1185">Reference proteome</keyword>
<evidence type="ECO:0000256" key="2">
    <source>
        <dbReference type="ARBA" id="ARBA00006115"/>
    </source>
</evidence>
<evidence type="ECO:0000313" key="13">
    <source>
        <dbReference type="EMBL" id="MDR5899065.1"/>
    </source>
</evidence>
<dbReference type="InterPro" id="IPR006375">
    <property type="entry name" value="Man1P_GuaTrfase/Man6P_Isoase"/>
</dbReference>
<protein>
    <recommendedName>
        <fullName evidence="3">mannose-1-phosphate guanylyltransferase</fullName>
        <ecNumber evidence="3">2.7.7.13</ecNumber>
    </recommendedName>
</protein>
<evidence type="ECO:0000256" key="3">
    <source>
        <dbReference type="ARBA" id="ARBA00012387"/>
    </source>
</evidence>
<keyword evidence="6" id="KW-0547">Nucleotide-binding</keyword>
<evidence type="ECO:0000256" key="5">
    <source>
        <dbReference type="ARBA" id="ARBA00022695"/>
    </source>
</evidence>
<comment type="catalytic activity">
    <reaction evidence="8">
        <text>alpha-D-mannose 1-phosphate + GTP + H(+) = GDP-alpha-D-mannose + diphosphate</text>
        <dbReference type="Rhea" id="RHEA:15229"/>
        <dbReference type="ChEBI" id="CHEBI:15378"/>
        <dbReference type="ChEBI" id="CHEBI:33019"/>
        <dbReference type="ChEBI" id="CHEBI:37565"/>
        <dbReference type="ChEBI" id="CHEBI:57527"/>
        <dbReference type="ChEBI" id="CHEBI:58409"/>
        <dbReference type="EC" id="2.7.7.13"/>
    </reaction>
</comment>
<dbReference type="Gene3D" id="2.60.120.10">
    <property type="entry name" value="Jelly Rolls"/>
    <property type="match status" value="1"/>
</dbReference>
<gene>
    <name evidence="13" type="ORF">QC823_08695</name>
</gene>
<evidence type="ECO:0000256" key="7">
    <source>
        <dbReference type="ARBA" id="ARBA00023134"/>
    </source>
</evidence>
<evidence type="ECO:0000256" key="1">
    <source>
        <dbReference type="ARBA" id="ARBA00004823"/>
    </source>
</evidence>
<sequence>MIIPVILSGGSGSRLWPVSRERYPKQFLNLHKDDISLLQEAAKRVTALKYAHAPIVVCNEIHRFLVAEQLHQIGLENARIVLEPCGRNTAPALALAALAAEQIKPGAELLVMPADHVIEDETAFMQAVEAGRQLVTAGNLVTFGITPNTAHTGYGYIKLGKCLQSGFAVDAFAEKPALSQAKAYLASGEYLWNSGIFLLGATAYLDALREFAPDILLVCEKAYAAGTEDMDFLRIDAPLFAECRSESIDYAVMEHTQNAAVVPMDPGWSDIGAWDALHELKADEGEAGNAVHGDVMLHDTRNSLVRSESRLVATVGIENMIVVETGDAVLVADRRRAQDIKEIVNALKATGRSESQTHQRVYRPWGYYQTMVLSDSFQVKEIVVKPGAKLSLQMHHHRAEHWVVVQGTAKVTQGKGHGDTEQLSSFLLSEDESTYIPLGTVHRLENPGVISLKLIEVQTGSYLGEDDIMRYSDDYGRK</sequence>
<dbReference type="SUPFAM" id="SSF51182">
    <property type="entry name" value="RmlC-like cupins"/>
    <property type="match status" value="1"/>
</dbReference>
<dbReference type="GO" id="GO:0004476">
    <property type="term" value="F:mannose-6-phosphate isomerase activity"/>
    <property type="evidence" value="ECO:0007669"/>
    <property type="project" value="UniProtKB-EC"/>
</dbReference>
<dbReference type="Pfam" id="PF00483">
    <property type="entry name" value="NTP_transferase"/>
    <property type="match status" value="1"/>
</dbReference>
<dbReference type="InterPro" id="IPR029044">
    <property type="entry name" value="Nucleotide-diphossugar_trans"/>
</dbReference>
<dbReference type="InterPro" id="IPR049577">
    <property type="entry name" value="GMPP_N"/>
</dbReference>
<dbReference type="InterPro" id="IPR054566">
    <property type="entry name" value="ManC/GMP-like_b-helix"/>
</dbReference>
<dbReference type="EMBL" id="JARWAN010000012">
    <property type="protein sequence ID" value="MDR5899065.1"/>
    <property type="molecule type" value="Genomic_DNA"/>
</dbReference>